<evidence type="ECO:0000256" key="5">
    <source>
        <dbReference type="ARBA" id="ARBA00023235"/>
    </source>
</evidence>
<evidence type="ECO:0000256" key="4">
    <source>
        <dbReference type="ARBA" id="ARBA00022840"/>
    </source>
</evidence>
<gene>
    <name evidence="11" type="ORF">J2S44_001073</name>
</gene>
<dbReference type="GO" id="GO:0003677">
    <property type="term" value="F:DNA binding"/>
    <property type="evidence" value="ECO:0007669"/>
    <property type="project" value="InterPro"/>
</dbReference>
<evidence type="ECO:0000259" key="10">
    <source>
        <dbReference type="PROSITE" id="PS51198"/>
    </source>
</evidence>
<dbReference type="Proteomes" id="UP001183629">
    <property type="component" value="Unassembled WGS sequence"/>
</dbReference>
<dbReference type="RefSeq" id="WP_310409482.1">
    <property type="nucleotide sequence ID" value="NZ_JAVDYC010000001.1"/>
</dbReference>
<dbReference type="EC" id="5.6.2.4" evidence="7"/>
<dbReference type="PROSITE" id="PS51198">
    <property type="entry name" value="UVRD_HELICASE_ATP_BIND"/>
    <property type="match status" value="1"/>
</dbReference>
<evidence type="ECO:0000256" key="7">
    <source>
        <dbReference type="ARBA" id="ARBA00034808"/>
    </source>
</evidence>
<dbReference type="PANTHER" id="PTHR11070">
    <property type="entry name" value="UVRD / RECB / PCRA DNA HELICASE FAMILY MEMBER"/>
    <property type="match status" value="1"/>
</dbReference>
<dbReference type="PANTHER" id="PTHR11070:SF45">
    <property type="entry name" value="DNA 3'-5' HELICASE"/>
    <property type="match status" value="1"/>
</dbReference>
<dbReference type="GO" id="GO:0016787">
    <property type="term" value="F:hydrolase activity"/>
    <property type="evidence" value="ECO:0007669"/>
    <property type="project" value="UniProtKB-UniRule"/>
</dbReference>
<proteinExistence type="predicted"/>
<keyword evidence="5" id="KW-0413">Isomerase</keyword>
<feature type="domain" description="UvrD-like helicase ATP-binding" evidence="10">
    <location>
        <begin position="243"/>
        <end position="541"/>
    </location>
</feature>
<dbReference type="InterPro" id="IPR014016">
    <property type="entry name" value="UvrD-like_ATP-bd"/>
</dbReference>
<organism evidence="11 12">
    <name type="scientific">Catenuloplanes niger</name>
    <dbReference type="NCBI Taxonomy" id="587534"/>
    <lineage>
        <taxon>Bacteria</taxon>
        <taxon>Bacillati</taxon>
        <taxon>Actinomycetota</taxon>
        <taxon>Actinomycetes</taxon>
        <taxon>Micromonosporales</taxon>
        <taxon>Micromonosporaceae</taxon>
        <taxon>Catenuloplanes</taxon>
    </lineage>
</organism>
<keyword evidence="4 9" id="KW-0067">ATP-binding</keyword>
<evidence type="ECO:0000256" key="9">
    <source>
        <dbReference type="PROSITE-ProRule" id="PRU00560"/>
    </source>
</evidence>
<evidence type="ECO:0000256" key="8">
    <source>
        <dbReference type="ARBA" id="ARBA00048988"/>
    </source>
</evidence>
<name>A0AAE3ZJ48_9ACTN</name>
<comment type="catalytic activity">
    <reaction evidence="8">
        <text>ATP + H2O = ADP + phosphate + H(+)</text>
        <dbReference type="Rhea" id="RHEA:13065"/>
        <dbReference type="ChEBI" id="CHEBI:15377"/>
        <dbReference type="ChEBI" id="CHEBI:15378"/>
        <dbReference type="ChEBI" id="CHEBI:30616"/>
        <dbReference type="ChEBI" id="CHEBI:43474"/>
        <dbReference type="ChEBI" id="CHEBI:456216"/>
        <dbReference type="EC" id="5.6.2.4"/>
    </reaction>
</comment>
<keyword evidence="2 9" id="KW-0378">Hydrolase</keyword>
<dbReference type="InterPro" id="IPR000212">
    <property type="entry name" value="DNA_helicase_UvrD/REP"/>
</dbReference>
<dbReference type="Pfam" id="PF13361">
    <property type="entry name" value="UvrD_C"/>
    <property type="match status" value="1"/>
</dbReference>
<evidence type="ECO:0000256" key="6">
    <source>
        <dbReference type="ARBA" id="ARBA00034617"/>
    </source>
</evidence>
<dbReference type="SUPFAM" id="SSF52540">
    <property type="entry name" value="P-loop containing nucleoside triphosphate hydrolases"/>
    <property type="match status" value="1"/>
</dbReference>
<comment type="caution">
    <text evidence="11">The sequence shown here is derived from an EMBL/GenBank/DDBJ whole genome shotgun (WGS) entry which is preliminary data.</text>
</comment>
<evidence type="ECO:0000256" key="1">
    <source>
        <dbReference type="ARBA" id="ARBA00022741"/>
    </source>
</evidence>
<dbReference type="EMBL" id="JAVDYC010000001">
    <property type="protein sequence ID" value="MDR7320823.1"/>
    <property type="molecule type" value="Genomic_DNA"/>
</dbReference>
<protein>
    <recommendedName>
        <fullName evidence="7">DNA 3'-5' helicase</fullName>
        <ecNumber evidence="7">5.6.2.4</ecNumber>
    </recommendedName>
</protein>
<comment type="catalytic activity">
    <reaction evidence="6">
        <text>Couples ATP hydrolysis with the unwinding of duplex DNA by translocating in the 3'-5' direction.</text>
        <dbReference type="EC" id="5.6.2.4"/>
    </reaction>
</comment>
<keyword evidence="1 9" id="KW-0547">Nucleotide-binding</keyword>
<evidence type="ECO:0000313" key="12">
    <source>
        <dbReference type="Proteomes" id="UP001183629"/>
    </source>
</evidence>
<dbReference type="InterPro" id="IPR027417">
    <property type="entry name" value="P-loop_NTPase"/>
</dbReference>
<keyword evidence="12" id="KW-1185">Reference proteome</keyword>
<dbReference type="Gene3D" id="3.40.50.300">
    <property type="entry name" value="P-loop containing nucleotide triphosphate hydrolases"/>
    <property type="match status" value="2"/>
</dbReference>
<evidence type="ECO:0000256" key="2">
    <source>
        <dbReference type="ARBA" id="ARBA00022801"/>
    </source>
</evidence>
<dbReference type="GO" id="GO:0000725">
    <property type="term" value="P:recombinational repair"/>
    <property type="evidence" value="ECO:0007669"/>
    <property type="project" value="TreeGrafter"/>
</dbReference>
<sequence length="708" mass="77570">MPTIIMTKWPLKIDGSVKAKAMTFLQKLSEDDTMPGLHVEPIAHAADPRVRTGRVDQFWRAVMFRLDGEGGSHYVVHGVWPHDDAISVAHRVRLKVNPINGLPQIEETEQPSSPAVPPKPQVVEPLLPRLGRTLGDLVERLGIPEEVAEQALAAPDEDAVLELAQRHEGWLGLLLVDLTGRDPIDTIADRLQLEAPEQTGDEDADLLVSLKKPGAQSQFAFIDGQEELRRVIEEDDFGSWRVFLHPEQRRYVSRSYSGPFRLSGGAGTGKTVVLIHRARSLARRNPAARIVLTTFTTNLAESLKDGLAQLDPTVPQAAKLNDPGVHIAGVDALAASVIRSAGSAIADAVQTVLGDARSAPTGRTPSGRWREVVESSGTTLPAEIANETFLSAEYALVVLPNQVKNEDQYRRVRRPGRGVALDRARRDAVWALIAAYRAQSRIDGTLDFSEAAAVAAAHLAAAGGAADHVLIDEGQDLSPSHWQMVRALADEGADDLFIAEDSHQRIYGNRIVLGRYGIRIVGRSQRLTLNYRTTAQNLRYAMAILDGGDFLDLEEEAESTGYRSARSGPEPAVDDAGSLIAELDIIATRIKAWLSMGTRPETVAVLVHDKLQRERVVNALTERGVPARAVDRDRPTDGRVLVMTMHRAKGMEFAKVVLADVGFQSAAEKERLKRLDDSERRDAELRARSLVYVAATRARDELAVVQRR</sequence>
<dbReference type="GO" id="GO:0043138">
    <property type="term" value="F:3'-5' DNA helicase activity"/>
    <property type="evidence" value="ECO:0007669"/>
    <property type="project" value="UniProtKB-EC"/>
</dbReference>
<evidence type="ECO:0000313" key="11">
    <source>
        <dbReference type="EMBL" id="MDR7320823.1"/>
    </source>
</evidence>
<keyword evidence="3 9" id="KW-0347">Helicase</keyword>
<dbReference type="GO" id="GO:0005524">
    <property type="term" value="F:ATP binding"/>
    <property type="evidence" value="ECO:0007669"/>
    <property type="project" value="UniProtKB-UniRule"/>
</dbReference>
<accession>A0AAE3ZJ48</accession>
<feature type="binding site" evidence="9">
    <location>
        <begin position="264"/>
        <end position="271"/>
    </location>
    <ligand>
        <name>ATP</name>
        <dbReference type="ChEBI" id="CHEBI:30616"/>
    </ligand>
</feature>
<dbReference type="Pfam" id="PF00580">
    <property type="entry name" value="UvrD-helicase"/>
    <property type="match status" value="1"/>
</dbReference>
<evidence type="ECO:0000256" key="3">
    <source>
        <dbReference type="ARBA" id="ARBA00022806"/>
    </source>
</evidence>
<dbReference type="AlphaFoldDB" id="A0AAE3ZJ48"/>
<dbReference type="InterPro" id="IPR014017">
    <property type="entry name" value="DNA_helicase_UvrD-like_C"/>
</dbReference>
<reference evidence="11 12" key="1">
    <citation type="submission" date="2023-07" db="EMBL/GenBank/DDBJ databases">
        <title>Sequencing the genomes of 1000 actinobacteria strains.</title>
        <authorList>
            <person name="Klenk H.-P."/>
        </authorList>
    </citation>
    <scope>NUCLEOTIDE SEQUENCE [LARGE SCALE GENOMIC DNA]</scope>
    <source>
        <strain evidence="11 12">DSM 44711</strain>
    </source>
</reference>